<accession>A0A0G1RJ25</accession>
<proteinExistence type="predicted"/>
<dbReference type="AlphaFoldDB" id="A0A0G1RJ25"/>
<feature type="transmembrane region" description="Helical" evidence="1">
    <location>
        <begin position="76"/>
        <end position="98"/>
    </location>
</feature>
<evidence type="ECO:0008006" key="4">
    <source>
        <dbReference type="Google" id="ProtNLM"/>
    </source>
</evidence>
<sequence length="177" mass="18162">MAVGPNTLDIGSSLKGTNFSSISNYNVQSLATTAVNLILIIGTAASFFFLLWGAVQWIFSGGDKEGLEKARKKITTALVGLAILFSTFALGFLINAVFNVDIFNLCIPSLTGTACVGGGSGGGRGIECLCAGKSCGTPCFSNPDGSKKFCYNQDVSGTTQAVSCTSSGFVCEPGPCP</sequence>
<organism evidence="2 3">
    <name type="scientific">Candidatus Amesbacteria bacterium GW2011_GWA2_47_11b</name>
    <dbReference type="NCBI Taxonomy" id="1618358"/>
    <lineage>
        <taxon>Bacteria</taxon>
        <taxon>Candidatus Amesiibacteriota</taxon>
    </lineage>
</organism>
<evidence type="ECO:0000313" key="2">
    <source>
        <dbReference type="EMBL" id="KKU57314.1"/>
    </source>
</evidence>
<dbReference type="EMBL" id="LCNO01000019">
    <property type="protein sequence ID" value="KKU57314.1"/>
    <property type="molecule type" value="Genomic_DNA"/>
</dbReference>
<name>A0A0G1RJ25_9BACT</name>
<evidence type="ECO:0000256" key="1">
    <source>
        <dbReference type="SAM" id="Phobius"/>
    </source>
</evidence>
<keyword evidence="1" id="KW-0812">Transmembrane</keyword>
<gene>
    <name evidence="2" type="ORF">UX80_C0019G0006</name>
</gene>
<comment type="caution">
    <text evidence="2">The sequence shown here is derived from an EMBL/GenBank/DDBJ whole genome shotgun (WGS) entry which is preliminary data.</text>
</comment>
<dbReference type="STRING" id="1618358.UX80_C0019G0006"/>
<keyword evidence="1" id="KW-0472">Membrane</keyword>
<evidence type="ECO:0000313" key="3">
    <source>
        <dbReference type="Proteomes" id="UP000034307"/>
    </source>
</evidence>
<keyword evidence="1" id="KW-1133">Transmembrane helix</keyword>
<protein>
    <recommendedName>
        <fullName evidence="4">Transmembrane protein</fullName>
    </recommendedName>
</protein>
<dbReference type="Proteomes" id="UP000034307">
    <property type="component" value="Unassembled WGS sequence"/>
</dbReference>
<reference evidence="2 3" key="1">
    <citation type="journal article" date="2015" name="Nature">
        <title>rRNA introns, odd ribosomes, and small enigmatic genomes across a large radiation of phyla.</title>
        <authorList>
            <person name="Brown C.T."/>
            <person name="Hug L.A."/>
            <person name="Thomas B.C."/>
            <person name="Sharon I."/>
            <person name="Castelle C.J."/>
            <person name="Singh A."/>
            <person name="Wilkins M.J."/>
            <person name="Williams K.H."/>
            <person name="Banfield J.F."/>
        </authorList>
    </citation>
    <scope>NUCLEOTIDE SEQUENCE [LARGE SCALE GENOMIC DNA]</scope>
</reference>
<feature type="transmembrane region" description="Helical" evidence="1">
    <location>
        <begin position="34"/>
        <end position="55"/>
    </location>
</feature>